<dbReference type="SUPFAM" id="SSF46565">
    <property type="entry name" value="Chaperone J-domain"/>
    <property type="match status" value="1"/>
</dbReference>
<gene>
    <name evidence="3" type="ORF">PGLA2088_LOCUS21209</name>
</gene>
<evidence type="ECO:0000259" key="2">
    <source>
        <dbReference type="PROSITE" id="PS50076"/>
    </source>
</evidence>
<dbReference type="PANTHER" id="PTHR45090:SF4">
    <property type="entry name" value="J DOMAIN-CONTAINING PROTEIN"/>
    <property type="match status" value="1"/>
</dbReference>
<feature type="domain" description="J" evidence="2">
    <location>
        <begin position="2"/>
        <end position="72"/>
    </location>
</feature>
<proteinExistence type="predicted"/>
<comment type="caution">
    <text evidence="3">The sequence shown here is derived from an EMBL/GenBank/DDBJ whole genome shotgun (WGS) entry which is preliminary data.</text>
</comment>
<dbReference type="Proteomes" id="UP000626109">
    <property type="component" value="Unassembled WGS sequence"/>
</dbReference>
<dbReference type="Gene3D" id="1.10.287.110">
    <property type="entry name" value="DnaJ domain"/>
    <property type="match status" value="1"/>
</dbReference>
<reference evidence="3" key="1">
    <citation type="submission" date="2021-02" db="EMBL/GenBank/DDBJ databases">
        <authorList>
            <person name="Dougan E. K."/>
            <person name="Rhodes N."/>
            <person name="Thang M."/>
            <person name="Chan C."/>
        </authorList>
    </citation>
    <scope>NUCLEOTIDE SEQUENCE</scope>
</reference>
<dbReference type="PROSITE" id="PS50076">
    <property type="entry name" value="DNAJ_2"/>
    <property type="match status" value="1"/>
</dbReference>
<dbReference type="InterPro" id="IPR036869">
    <property type="entry name" value="J_dom_sf"/>
</dbReference>
<evidence type="ECO:0000313" key="3">
    <source>
        <dbReference type="EMBL" id="CAE8679154.1"/>
    </source>
</evidence>
<dbReference type="AlphaFoldDB" id="A0A813JL45"/>
<feature type="non-terminal residue" evidence="3">
    <location>
        <position position="101"/>
    </location>
</feature>
<dbReference type="Pfam" id="PF00226">
    <property type="entry name" value="DnaJ"/>
    <property type="match status" value="1"/>
</dbReference>
<protein>
    <recommendedName>
        <fullName evidence="2">J domain-containing protein</fullName>
    </recommendedName>
</protein>
<sequence>FNPWTALGLPRSTRIPSKEDLKAAYKAGAKKWHPDKCQAKKKSECEDRMADTSLAFTVLSDSRRLQQWEAWREDEALKWQGQRGQSGGARPQGKQKRRGEL</sequence>
<organism evidence="3 4">
    <name type="scientific">Polarella glacialis</name>
    <name type="common">Dinoflagellate</name>
    <dbReference type="NCBI Taxonomy" id="89957"/>
    <lineage>
        <taxon>Eukaryota</taxon>
        <taxon>Sar</taxon>
        <taxon>Alveolata</taxon>
        <taxon>Dinophyceae</taxon>
        <taxon>Suessiales</taxon>
        <taxon>Suessiaceae</taxon>
        <taxon>Polarella</taxon>
    </lineage>
</organism>
<name>A0A813JL45_POLGL</name>
<evidence type="ECO:0000256" key="1">
    <source>
        <dbReference type="SAM" id="MobiDB-lite"/>
    </source>
</evidence>
<accession>A0A813JL45</accession>
<dbReference type="EMBL" id="CAJNNW010025744">
    <property type="protein sequence ID" value="CAE8679154.1"/>
    <property type="molecule type" value="Genomic_DNA"/>
</dbReference>
<dbReference type="PRINTS" id="PR00625">
    <property type="entry name" value="JDOMAIN"/>
</dbReference>
<dbReference type="InterPro" id="IPR053232">
    <property type="entry name" value="DnaJ_C/III_chloroplastic"/>
</dbReference>
<feature type="region of interest" description="Disordered" evidence="1">
    <location>
        <begin position="77"/>
        <end position="101"/>
    </location>
</feature>
<dbReference type="InterPro" id="IPR001623">
    <property type="entry name" value="DnaJ_domain"/>
</dbReference>
<dbReference type="SMART" id="SM00271">
    <property type="entry name" value="DnaJ"/>
    <property type="match status" value="1"/>
</dbReference>
<evidence type="ECO:0000313" key="4">
    <source>
        <dbReference type="Proteomes" id="UP000626109"/>
    </source>
</evidence>
<dbReference type="PANTHER" id="PTHR45090">
    <property type="entry name" value="CHAPERONE PROTEIN DNAJ 20 CHLOROPLASTIC"/>
    <property type="match status" value="1"/>
</dbReference>